<proteinExistence type="inferred from homology"/>
<evidence type="ECO:0000313" key="6">
    <source>
        <dbReference type="Proteomes" id="UP000320421"/>
    </source>
</evidence>
<evidence type="ECO:0000256" key="2">
    <source>
        <dbReference type="ARBA" id="ARBA00023015"/>
    </source>
</evidence>
<evidence type="ECO:0000256" key="1">
    <source>
        <dbReference type="ARBA" id="ARBA00011046"/>
    </source>
</evidence>
<dbReference type="InterPro" id="IPR036388">
    <property type="entry name" value="WH-like_DNA-bd_sf"/>
</dbReference>
<dbReference type="AlphaFoldDB" id="A0A517PVI9"/>
<evidence type="ECO:0000256" key="4">
    <source>
        <dbReference type="ARBA" id="ARBA00023163"/>
    </source>
</evidence>
<name>A0A517PVI9_9PLAN</name>
<dbReference type="InterPro" id="IPR036390">
    <property type="entry name" value="WH_DNA-bd_sf"/>
</dbReference>
<keyword evidence="6" id="KW-1185">Reference proteome</keyword>
<accession>A0A517PVI9</accession>
<dbReference type="Proteomes" id="UP000320421">
    <property type="component" value="Chromosome"/>
</dbReference>
<dbReference type="OrthoDB" id="9795583at2"/>
<evidence type="ECO:0000313" key="5">
    <source>
        <dbReference type="EMBL" id="QDT23375.1"/>
    </source>
</evidence>
<dbReference type="RefSeq" id="WP_145190692.1">
    <property type="nucleotide sequence ID" value="NZ_CP036266.1"/>
</dbReference>
<dbReference type="Gene3D" id="1.10.10.10">
    <property type="entry name" value="Winged helix-like DNA-binding domain superfamily/Winged helix DNA-binding domain"/>
    <property type="match status" value="1"/>
</dbReference>
<dbReference type="SUPFAM" id="SSF46785">
    <property type="entry name" value="Winged helix' DNA-binding domain"/>
    <property type="match status" value="1"/>
</dbReference>
<gene>
    <name evidence="5" type="primary">blaI_9</name>
    <name evidence="5" type="ORF">HG66A1_51920</name>
</gene>
<keyword evidence="2" id="KW-0805">Transcription regulation</keyword>
<sequence>MEQPNQNELEVLRLLWNKAPQKPGEIQESFGWEIDNGTLRSVLVSMVERGMLTRQREGRAYLYAPKLKRETHLRQMVRRLAEVFTGGSTGQLLMELAEKERLNPEELKQLKKIARGEK</sequence>
<keyword evidence="4" id="KW-0804">Transcription</keyword>
<dbReference type="EMBL" id="CP036266">
    <property type="protein sequence ID" value="QDT23375.1"/>
    <property type="molecule type" value="Genomic_DNA"/>
</dbReference>
<comment type="similarity">
    <text evidence="1">Belongs to the BlaI transcriptional regulatory family.</text>
</comment>
<reference evidence="5 6" key="1">
    <citation type="submission" date="2019-02" db="EMBL/GenBank/DDBJ databases">
        <title>Deep-cultivation of Planctomycetes and their phenomic and genomic characterization uncovers novel biology.</title>
        <authorList>
            <person name="Wiegand S."/>
            <person name="Jogler M."/>
            <person name="Boedeker C."/>
            <person name="Pinto D."/>
            <person name="Vollmers J."/>
            <person name="Rivas-Marin E."/>
            <person name="Kohn T."/>
            <person name="Peeters S.H."/>
            <person name="Heuer A."/>
            <person name="Rast P."/>
            <person name="Oberbeckmann S."/>
            <person name="Bunk B."/>
            <person name="Jeske O."/>
            <person name="Meyerdierks A."/>
            <person name="Storesund J.E."/>
            <person name="Kallscheuer N."/>
            <person name="Luecker S."/>
            <person name="Lage O.M."/>
            <person name="Pohl T."/>
            <person name="Merkel B.J."/>
            <person name="Hornburger P."/>
            <person name="Mueller R.-W."/>
            <person name="Bruemmer F."/>
            <person name="Labrenz M."/>
            <person name="Spormann A.M."/>
            <person name="Op den Camp H."/>
            <person name="Overmann J."/>
            <person name="Amann R."/>
            <person name="Jetten M.S.M."/>
            <person name="Mascher T."/>
            <person name="Medema M.H."/>
            <person name="Devos D.P."/>
            <person name="Kaster A.-K."/>
            <person name="Ovreas L."/>
            <person name="Rohde M."/>
            <person name="Galperin M.Y."/>
            <person name="Jogler C."/>
        </authorList>
    </citation>
    <scope>NUCLEOTIDE SEQUENCE [LARGE SCALE GENOMIC DNA]</scope>
    <source>
        <strain evidence="5 6">HG66A1</strain>
    </source>
</reference>
<dbReference type="PIRSF" id="PIRSF019455">
    <property type="entry name" value="CopR_AtkY"/>
    <property type="match status" value="1"/>
</dbReference>
<dbReference type="GO" id="GO:0045892">
    <property type="term" value="P:negative regulation of DNA-templated transcription"/>
    <property type="evidence" value="ECO:0007669"/>
    <property type="project" value="InterPro"/>
</dbReference>
<organism evidence="5 6">
    <name type="scientific">Gimesia chilikensis</name>
    <dbReference type="NCBI Taxonomy" id="2605989"/>
    <lineage>
        <taxon>Bacteria</taxon>
        <taxon>Pseudomonadati</taxon>
        <taxon>Planctomycetota</taxon>
        <taxon>Planctomycetia</taxon>
        <taxon>Planctomycetales</taxon>
        <taxon>Planctomycetaceae</taxon>
        <taxon>Gimesia</taxon>
    </lineage>
</organism>
<dbReference type="Pfam" id="PF03965">
    <property type="entry name" value="Penicillinase_R"/>
    <property type="match status" value="1"/>
</dbReference>
<dbReference type="InterPro" id="IPR005650">
    <property type="entry name" value="BlaI_family"/>
</dbReference>
<evidence type="ECO:0000256" key="3">
    <source>
        <dbReference type="ARBA" id="ARBA00023125"/>
    </source>
</evidence>
<keyword evidence="3" id="KW-0238">DNA-binding</keyword>
<dbReference type="GO" id="GO:0003677">
    <property type="term" value="F:DNA binding"/>
    <property type="evidence" value="ECO:0007669"/>
    <property type="project" value="UniProtKB-KW"/>
</dbReference>
<protein>
    <submittedName>
        <fullName evidence="5">Penicillinase repressor</fullName>
    </submittedName>
</protein>